<evidence type="ECO:0000313" key="4">
    <source>
        <dbReference type="Proteomes" id="UP000583800"/>
    </source>
</evidence>
<dbReference type="Pfam" id="PF00533">
    <property type="entry name" value="BRCT"/>
    <property type="match status" value="1"/>
</dbReference>
<organism evidence="3 4">
    <name type="scientific">Nonomuraea muscovyensis</name>
    <dbReference type="NCBI Taxonomy" id="1124761"/>
    <lineage>
        <taxon>Bacteria</taxon>
        <taxon>Bacillati</taxon>
        <taxon>Actinomycetota</taxon>
        <taxon>Actinomycetes</taxon>
        <taxon>Streptosporangiales</taxon>
        <taxon>Streptosporangiaceae</taxon>
        <taxon>Nonomuraea</taxon>
    </lineage>
</organism>
<evidence type="ECO:0000256" key="1">
    <source>
        <dbReference type="SAM" id="MobiDB-lite"/>
    </source>
</evidence>
<dbReference type="EMBL" id="JACHJB010000002">
    <property type="protein sequence ID" value="MBB6348210.1"/>
    <property type="molecule type" value="Genomic_DNA"/>
</dbReference>
<evidence type="ECO:0000313" key="3">
    <source>
        <dbReference type="EMBL" id="MBB6348210.1"/>
    </source>
</evidence>
<sequence length="165" mass="16724">MIISGSTIVLAGRFDRLSKDEAKRGLEALGAKVTASVSAKTDLVFAGARSGAKAGPAAVRGIPIHDEDALVAVLDGREPGTAPPSPPFTGVPRPVAGTSGRPEPHHRDRRRGSGAGAQAGRGQPAATVRGSQEKTPRAAGSAVTRNQEVAVSPNVSSRVRLGTPA</sequence>
<dbReference type="SUPFAM" id="SSF52113">
    <property type="entry name" value="BRCT domain"/>
    <property type="match status" value="1"/>
</dbReference>
<feature type="compositionally biased region" description="Polar residues" evidence="1">
    <location>
        <begin position="143"/>
        <end position="157"/>
    </location>
</feature>
<protein>
    <recommendedName>
        <fullName evidence="2">BRCT domain-containing protein</fullName>
    </recommendedName>
</protein>
<keyword evidence="4" id="KW-1185">Reference proteome</keyword>
<proteinExistence type="predicted"/>
<dbReference type="InterPro" id="IPR036420">
    <property type="entry name" value="BRCT_dom_sf"/>
</dbReference>
<dbReference type="Gene3D" id="3.40.50.10190">
    <property type="entry name" value="BRCT domain"/>
    <property type="match status" value="1"/>
</dbReference>
<comment type="caution">
    <text evidence="3">The sequence shown here is derived from an EMBL/GenBank/DDBJ whole genome shotgun (WGS) entry which is preliminary data.</text>
</comment>
<dbReference type="Proteomes" id="UP000583800">
    <property type="component" value="Unassembled WGS sequence"/>
</dbReference>
<name>A0A7X0C691_9ACTN</name>
<dbReference type="PROSITE" id="PS50172">
    <property type="entry name" value="BRCT"/>
    <property type="match status" value="1"/>
</dbReference>
<dbReference type="InterPro" id="IPR001357">
    <property type="entry name" value="BRCT_dom"/>
</dbReference>
<accession>A0A7X0C691</accession>
<dbReference type="AlphaFoldDB" id="A0A7X0C691"/>
<reference evidence="3 4" key="1">
    <citation type="submission" date="2020-08" db="EMBL/GenBank/DDBJ databases">
        <title>Sequencing the genomes of 1000 actinobacteria strains.</title>
        <authorList>
            <person name="Klenk H.-P."/>
        </authorList>
    </citation>
    <scope>NUCLEOTIDE SEQUENCE [LARGE SCALE GENOMIC DNA]</scope>
    <source>
        <strain evidence="3 4">DSM 45913</strain>
    </source>
</reference>
<dbReference type="CDD" id="cd17748">
    <property type="entry name" value="BRCT_DNA_ligase_like"/>
    <property type="match status" value="1"/>
</dbReference>
<gene>
    <name evidence="3" type="ORF">FHU36_004755</name>
</gene>
<feature type="domain" description="BRCT" evidence="2">
    <location>
        <begin position="1"/>
        <end position="53"/>
    </location>
</feature>
<evidence type="ECO:0000259" key="2">
    <source>
        <dbReference type="PROSITE" id="PS50172"/>
    </source>
</evidence>
<feature type="region of interest" description="Disordered" evidence="1">
    <location>
        <begin position="74"/>
        <end position="165"/>
    </location>
</feature>